<dbReference type="InterPro" id="IPR050131">
    <property type="entry name" value="Peptidase_S8_subtilisin-like"/>
</dbReference>
<dbReference type="PANTHER" id="PTHR43806:SF66">
    <property type="entry name" value="SERIN ENDOPEPTIDASE"/>
    <property type="match status" value="1"/>
</dbReference>
<dbReference type="SUPFAM" id="SSF52743">
    <property type="entry name" value="Subtilisin-like"/>
    <property type="match status" value="1"/>
</dbReference>
<dbReference type="PROSITE" id="PS51892">
    <property type="entry name" value="SUBTILASE"/>
    <property type="match status" value="1"/>
</dbReference>
<dbReference type="InterPro" id="IPR023828">
    <property type="entry name" value="Peptidase_S8_Ser-AS"/>
</dbReference>
<feature type="active site" description="Charge relay system" evidence="6 7">
    <location>
        <position position="506"/>
    </location>
</feature>
<dbReference type="PANTHER" id="PTHR43806">
    <property type="entry name" value="PEPTIDASE S8"/>
    <property type="match status" value="1"/>
</dbReference>
<evidence type="ECO:0000256" key="6">
    <source>
        <dbReference type="PIRSR" id="PIRSR615500-1"/>
    </source>
</evidence>
<keyword evidence="2 7" id="KW-0645">Protease</keyword>
<dbReference type="PRINTS" id="PR00723">
    <property type="entry name" value="SUBTILISIN"/>
</dbReference>
<dbReference type="GO" id="GO:0004252">
    <property type="term" value="F:serine-type endopeptidase activity"/>
    <property type="evidence" value="ECO:0007669"/>
    <property type="project" value="UniProtKB-UniRule"/>
</dbReference>
<evidence type="ECO:0000259" key="9">
    <source>
        <dbReference type="Pfam" id="PF06280"/>
    </source>
</evidence>
<dbReference type="OrthoDB" id="10256524at2759"/>
<dbReference type="Pfam" id="PF00082">
    <property type="entry name" value="Peptidase_S8"/>
    <property type="match status" value="1"/>
</dbReference>
<evidence type="ECO:0000256" key="4">
    <source>
        <dbReference type="ARBA" id="ARBA00022801"/>
    </source>
</evidence>
<feature type="active site" description="Charge relay system" evidence="6 7">
    <location>
        <position position="150"/>
    </location>
</feature>
<dbReference type="InterPro" id="IPR015500">
    <property type="entry name" value="Peptidase_S8_subtilisin-rel"/>
</dbReference>
<dbReference type="PROSITE" id="PS00138">
    <property type="entry name" value="SUBTILASE_SER"/>
    <property type="match status" value="1"/>
</dbReference>
<sequence>MGLSATQRYSFSSDAFNGASYQFSPKSLGRDPHALLNSIPSVKKSWPVETVPGPNFTINSICPLADNFHSNSKRSIGIKTTKSIPHIMTQVDRMQAEGITGKGIKVGILDTRVDYTHPALGAGVGPGHLIVRQSDHVKKSNTICEHCEGHGTHVAGILAAQPNKLGFIGAAPGVELSTYRVIGCSEEETSMESVLNGLHRAYTDGNQIITASFGRAEQQFDSVSSLVEYIADRGVIVTAAIRNDGLNGRFERIIPASRNKVVAIGSAENGEVPRFLRNATYRTNDGTAKAFVWSPAVSGSSPWVDVELPLAVGQSTETRDCDNFKNAGDMTGKVVLVKASACSDTVDYMGFATREGDMWSKAEMAVKRGAEHVLFYSENEATDFMQPPDSGEFRNIPRAAGMVPYSTAQEFIRLQRSGQQITLQMDSLNTSSQRYIDRVPNARAGLTSKASNWGFTYRPVDNISLGLYLRTEFELNVKPDVLTPGEPILSTWPVDHGGYAVLSGTSMATPLAAGIFALLLEARKNMSVADLKTLLATTAKPVAFTTNAQDTSLAPVLHQGSGMAQVWNAAHATTLLSTTKLIFGDTLYPTLDRSFTIRNIGSGEVTYTLTNRVAKTFYVLGEGEGSPDVPDEEPPSLMAPSPKAVKYADAVAEIVFANSSVVVPAGHSVEVELALIPPKGLRIESLPIYSGFITLDGSNGDKLSLPYVGAVGSAGRMVPGLTVLLGLTCFVALLDYL</sequence>
<dbReference type="Pfam" id="PF06280">
    <property type="entry name" value="fn3_5"/>
    <property type="match status" value="1"/>
</dbReference>
<keyword evidence="11" id="KW-1185">Reference proteome</keyword>
<dbReference type="InterPro" id="IPR022398">
    <property type="entry name" value="Peptidase_S8_His-AS"/>
</dbReference>
<evidence type="ECO:0000313" key="10">
    <source>
        <dbReference type="EMBL" id="KAF2659768.1"/>
    </source>
</evidence>
<dbReference type="GO" id="GO:0016020">
    <property type="term" value="C:membrane"/>
    <property type="evidence" value="ECO:0007669"/>
    <property type="project" value="InterPro"/>
</dbReference>
<organism evidence="10 11">
    <name type="scientific">Lophiostoma macrostomum CBS 122681</name>
    <dbReference type="NCBI Taxonomy" id="1314788"/>
    <lineage>
        <taxon>Eukaryota</taxon>
        <taxon>Fungi</taxon>
        <taxon>Dikarya</taxon>
        <taxon>Ascomycota</taxon>
        <taxon>Pezizomycotina</taxon>
        <taxon>Dothideomycetes</taxon>
        <taxon>Pleosporomycetidae</taxon>
        <taxon>Pleosporales</taxon>
        <taxon>Lophiostomataceae</taxon>
        <taxon>Lophiostoma</taxon>
    </lineage>
</organism>
<keyword evidence="4 7" id="KW-0378">Hydrolase</keyword>
<feature type="domain" description="C5a peptidase/Subtilisin-like protease SBT2-like Fn3-like" evidence="9">
    <location>
        <begin position="591"/>
        <end position="708"/>
    </location>
</feature>
<name>A0A6A6TLH1_9PLEO</name>
<evidence type="ECO:0000256" key="7">
    <source>
        <dbReference type="PROSITE-ProRule" id="PRU01240"/>
    </source>
</evidence>
<gene>
    <name evidence="10" type="ORF">K491DRAFT_134902</name>
</gene>
<dbReference type="Gene3D" id="3.40.50.200">
    <property type="entry name" value="Peptidase S8/S53 domain"/>
    <property type="match status" value="2"/>
</dbReference>
<keyword evidence="5 7" id="KW-0720">Serine protease</keyword>
<dbReference type="InterPro" id="IPR010435">
    <property type="entry name" value="C5a/SBT2-like_Fn3"/>
</dbReference>
<dbReference type="AlphaFoldDB" id="A0A6A6TLH1"/>
<accession>A0A6A6TLH1</accession>
<feature type="active site" description="Charge relay system" evidence="6 7">
    <location>
        <position position="110"/>
    </location>
</feature>
<proteinExistence type="inferred from homology"/>
<dbReference type="InterPro" id="IPR000209">
    <property type="entry name" value="Peptidase_S8/S53_dom"/>
</dbReference>
<reference evidence="10" key="1">
    <citation type="journal article" date="2020" name="Stud. Mycol.">
        <title>101 Dothideomycetes genomes: a test case for predicting lifestyles and emergence of pathogens.</title>
        <authorList>
            <person name="Haridas S."/>
            <person name="Albert R."/>
            <person name="Binder M."/>
            <person name="Bloem J."/>
            <person name="Labutti K."/>
            <person name="Salamov A."/>
            <person name="Andreopoulos B."/>
            <person name="Baker S."/>
            <person name="Barry K."/>
            <person name="Bills G."/>
            <person name="Bluhm B."/>
            <person name="Cannon C."/>
            <person name="Castanera R."/>
            <person name="Culley D."/>
            <person name="Daum C."/>
            <person name="Ezra D."/>
            <person name="Gonzalez J."/>
            <person name="Henrissat B."/>
            <person name="Kuo A."/>
            <person name="Liang C."/>
            <person name="Lipzen A."/>
            <person name="Lutzoni F."/>
            <person name="Magnuson J."/>
            <person name="Mondo S."/>
            <person name="Nolan M."/>
            <person name="Ohm R."/>
            <person name="Pangilinan J."/>
            <person name="Park H.-J."/>
            <person name="Ramirez L."/>
            <person name="Alfaro M."/>
            <person name="Sun H."/>
            <person name="Tritt A."/>
            <person name="Yoshinaga Y."/>
            <person name="Zwiers L.-H."/>
            <person name="Turgeon B."/>
            <person name="Goodwin S."/>
            <person name="Spatafora J."/>
            <person name="Crous P."/>
            <person name="Grigoriev I."/>
        </authorList>
    </citation>
    <scope>NUCLEOTIDE SEQUENCE</scope>
    <source>
        <strain evidence="10">CBS 122681</strain>
    </source>
</reference>
<feature type="domain" description="Peptidase S8/S53" evidence="8">
    <location>
        <begin position="101"/>
        <end position="547"/>
    </location>
</feature>
<evidence type="ECO:0000256" key="5">
    <source>
        <dbReference type="ARBA" id="ARBA00022825"/>
    </source>
</evidence>
<evidence type="ECO:0000256" key="1">
    <source>
        <dbReference type="ARBA" id="ARBA00011073"/>
    </source>
</evidence>
<dbReference type="EMBL" id="MU004304">
    <property type="protein sequence ID" value="KAF2659768.1"/>
    <property type="molecule type" value="Genomic_DNA"/>
</dbReference>
<protein>
    <submittedName>
        <fullName evidence="10">Subtilisin-like protein</fullName>
    </submittedName>
</protein>
<dbReference type="GO" id="GO:0006508">
    <property type="term" value="P:proteolysis"/>
    <property type="evidence" value="ECO:0007669"/>
    <property type="project" value="UniProtKB-KW"/>
</dbReference>
<evidence type="ECO:0000256" key="3">
    <source>
        <dbReference type="ARBA" id="ARBA00022729"/>
    </source>
</evidence>
<evidence type="ECO:0000259" key="8">
    <source>
        <dbReference type="Pfam" id="PF00082"/>
    </source>
</evidence>
<dbReference type="Proteomes" id="UP000799324">
    <property type="component" value="Unassembled WGS sequence"/>
</dbReference>
<evidence type="ECO:0000256" key="2">
    <source>
        <dbReference type="ARBA" id="ARBA00022670"/>
    </source>
</evidence>
<keyword evidence="3" id="KW-0732">Signal</keyword>
<dbReference type="PROSITE" id="PS00137">
    <property type="entry name" value="SUBTILASE_HIS"/>
    <property type="match status" value="1"/>
</dbReference>
<evidence type="ECO:0000313" key="11">
    <source>
        <dbReference type="Proteomes" id="UP000799324"/>
    </source>
</evidence>
<comment type="similarity">
    <text evidence="1 7">Belongs to the peptidase S8 family.</text>
</comment>
<dbReference type="InterPro" id="IPR036852">
    <property type="entry name" value="Peptidase_S8/S53_dom_sf"/>
</dbReference>